<feature type="chain" id="PRO_5037609958" description="Outer membrane protein" evidence="2">
    <location>
        <begin position="20"/>
        <end position="282"/>
    </location>
</feature>
<reference evidence="3" key="1">
    <citation type="submission" date="2019-11" db="EMBL/GenBank/DDBJ databases">
        <title>Description of Pedobacter sp. LMG 31464T.</title>
        <authorList>
            <person name="Carlier A."/>
            <person name="Qi S."/>
            <person name="Vandamme P."/>
        </authorList>
    </citation>
    <scope>NUCLEOTIDE SEQUENCE</scope>
    <source>
        <strain evidence="3">LMG 31464</strain>
    </source>
</reference>
<keyword evidence="2" id="KW-0732">Signal</keyword>
<evidence type="ECO:0000256" key="1">
    <source>
        <dbReference type="SAM" id="MobiDB-lite"/>
    </source>
</evidence>
<proteinExistence type="predicted"/>
<evidence type="ECO:0000256" key="2">
    <source>
        <dbReference type="SAM" id="SignalP"/>
    </source>
</evidence>
<protein>
    <recommendedName>
        <fullName evidence="5">Outer membrane protein</fullName>
    </recommendedName>
</protein>
<dbReference type="Proteomes" id="UP000601055">
    <property type="component" value="Unassembled WGS sequence"/>
</dbReference>
<name>A0A923IUG7_9SPHI</name>
<sequence>MKKLIYVIAFCLFFFKANAQQDTLKKTTLTLAALYSSNVSYYGQATNEKLPYVLANATLRLPLGIYFSAGSYKLLNYGSGISETDLGIGYDYDFSPKLTAGIAYTHSFFPTNSPLLRASNENNLNLSVDYKWSWLKSSISTDYAFGKEKDIFLSITNSKEISLGSLFNEKDEIAIEPAFEISTGTRHFVETYLIEKEKRNNANNKGKAPTSPGNSGQNTTTTVTIPSTTFQVLSYNFKLPLTFSRANYMAEASIQYSILGKHTEAELKNQQAFFGLAFYYQF</sequence>
<dbReference type="RefSeq" id="WP_182921542.1">
    <property type="nucleotide sequence ID" value="NZ_WNXD01000001.1"/>
</dbReference>
<keyword evidence="4" id="KW-1185">Reference proteome</keyword>
<evidence type="ECO:0008006" key="5">
    <source>
        <dbReference type="Google" id="ProtNLM"/>
    </source>
</evidence>
<dbReference type="EMBL" id="WNXD01000001">
    <property type="protein sequence ID" value="MBB2144871.1"/>
    <property type="molecule type" value="Genomic_DNA"/>
</dbReference>
<comment type="caution">
    <text evidence="3">The sequence shown here is derived from an EMBL/GenBank/DDBJ whole genome shotgun (WGS) entry which is preliminary data.</text>
</comment>
<organism evidence="3 4">
    <name type="scientific">Pedobacter planticolens</name>
    <dbReference type="NCBI Taxonomy" id="2679964"/>
    <lineage>
        <taxon>Bacteria</taxon>
        <taxon>Pseudomonadati</taxon>
        <taxon>Bacteroidota</taxon>
        <taxon>Sphingobacteriia</taxon>
        <taxon>Sphingobacteriales</taxon>
        <taxon>Sphingobacteriaceae</taxon>
        <taxon>Pedobacter</taxon>
    </lineage>
</organism>
<evidence type="ECO:0000313" key="3">
    <source>
        <dbReference type="EMBL" id="MBB2144871.1"/>
    </source>
</evidence>
<accession>A0A923IUG7</accession>
<gene>
    <name evidence="3" type="ORF">GM921_05220</name>
</gene>
<dbReference type="AlphaFoldDB" id="A0A923IUG7"/>
<feature type="region of interest" description="Disordered" evidence="1">
    <location>
        <begin position="199"/>
        <end position="221"/>
    </location>
</feature>
<evidence type="ECO:0000313" key="4">
    <source>
        <dbReference type="Proteomes" id="UP000601055"/>
    </source>
</evidence>
<feature type="signal peptide" evidence="2">
    <location>
        <begin position="1"/>
        <end position="19"/>
    </location>
</feature>